<dbReference type="InParanoid" id="A0A165HUS2"/>
<evidence type="ECO:0000313" key="3">
    <source>
        <dbReference type="Proteomes" id="UP000076871"/>
    </source>
</evidence>
<evidence type="ECO:0000256" key="1">
    <source>
        <dbReference type="SAM" id="MobiDB-lite"/>
    </source>
</evidence>
<feature type="compositionally biased region" description="Polar residues" evidence="1">
    <location>
        <begin position="1"/>
        <end position="19"/>
    </location>
</feature>
<name>A0A165HUS2_9APHY</name>
<dbReference type="AlphaFoldDB" id="A0A165HUS2"/>
<gene>
    <name evidence="2" type="ORF">LAESUDRAFT_720181</name>
</gene>
<dbReference type="GeneID" id="63824801"/>
<proteinExistence type="predicted"/>
<dbReference type="RefSeq" id="XP_040769863.1">
    <property type="nucleotide sequence ID" value="XM_040907772.1"/>
</dbReference>
<dbReference type="Proteomes" id="UP000076871">
    <property type="component" value="Unassembled WGS sequence"/>
</dbReference>
<protein>
    <submittedName>
        <fullName evidence="2">Uncharacterized protein</fullName>
    </submittedName>
</protein>
<feature type="compositionally biased region" description="Low complexity" evidence="1">
    <location>
        <begin position="27"/>
        <end position="46"/>
    </location>
</feature>
<feature type="non-terminal residue" evidence="2">
    <location>
        <position position="1"/>
    </location>
</feature>
<keyword evidence="3" id="KW-1185">Reference proteome</keyword>
<dbReference type="OrthoDB" id="3361009at2759"/>
<reference evidence="2 3" key="1">
    <citation type="journal article" date="2016" name="Mol. Biol. Evol.">
        <title>Comparative Genomics of Early-Diverging Mushroom-Forming Fungi Provides Insights into the Origins of Lignocellulose Decay Capabilities.</title>
        <authorList>
            <person name="Nagy L.G."/>
            <person name="Riley R."/>
            <person name="Tritt A."/>
            <person name="Adam C."/>
            <person name="Daum C."/>
            <person name="Floudas D."/>
            <person name="Sun H."/>
            <person name="Yadav J.S."/>
            <person name="Pangilinan J."/>
            <person name="Larsson K.H."/>
            <person name="Matsuura K."/>
            <person name="Barry K."/>
            <person name="Labutti K."/>
            <person name="Kuo R."/>
            <person name="Ohm R.A."/>
            <person name="Bhattacharya S.S."/>
            <person name="Shirouzu T."/>
            <person name="Yoshinaga Y."/>
            <person name="Martin F.M."/>
            <person name="Grigoriev I.V."/>
            <person name="Hibbett D.S."/>
        </authorList>
    </citation>
    <scope>NUCLEOTIDE SEQUENCE [LARGE SCALE GENOMIC DNA]</scope>
    <source>
        <strain evidence="2 3">93-53</strain>
    </source>
</reference>
<accession>A0A165HUS2</accession>
<feature type="region of interest" description="Disordered" evidence="1">
    <location>
        <begin position="1"/>
        <end position="71"/>
    </location>
</feature>
<organism evidence="2 3">
    <name type="scientific">Laetiporus sulphureus 93-53</name>
    <dbReference type="NCBI Taxonomy" id="1314785"/>
    <lineage>
        <taxon>Eukaryota</taxon>
        <taxon>Fungi</taxon>
        <taxon>Dikarya</taxon>
        <taxon>Basidiomycota</taxon>
        <taxon>Agaricomycotina</taxon>
        <taxon>Agaricomycetes</taxon>
        <taxon>Polyporales</taxon>
        <taxon>Laetiporus</taxon>
    </lineage>
</organism>
<dbReference type="EMBL" id="KV427606">
    <property type="protein sequence ID" value="KZT12215.1"/>
    <property type="molecule type" value="Genomic_DNA"/>
</dbReference>
<evidence type="ECO:0000313" key="2">
    <source>
        <dbReference type="EMBL" id="KZT12215.1"/>
    </source>
</evidence>
<sequence>MTSNPSQSSETQADNQTTEQRVEENPQRPAAAAAATENATRVENATQTPGPQAAGTQAGEPPIVHLPPKRKPSFTEEVIGYAKEIRGTILRDAKTKEEGEKILRGEEVYPPARKE</sequence>